<dbReference type="PROSITE" id="PS50920">
    <property type="entry name" value="SOLCAR"/>
    <property type="match status" value="3"/>
</dbReference>
<keyword evidence="6" id="KW-0999">Mitochondrion inner membrane</keyword>
<dbReference type="InParanoid" id="W2RQK1"/>
<evidence type="ECO:0000313" key="13">
    <source>
        <dbReference type="Proteomes" id="UP000030752"/>
    </source>
</evidence>
<feature type="repeat" description="Solcar" evidence="10">
    <location>
        <begin position="238"/>
        <end position="321"/>
    </location>
</feature>
<evidence type="ECO:0000256" key="9">
    <source>
        <dbReference type="ARBA" id="ARBA00023136"/>
    </source>
</evidence>
<evidence type="ECO:0000256" key="10">
    <source>
        <dbReference type="PROSITE-ProRule" id="PRU00282"/>
    </source>
</evidence>
<dbReference type="Proteomes" id="UP000030752">
    <property type="component" value="Unassembled WGS sequence"/>
</dbReference>
<evidence type="ECO:0000256" key="3">
    <source>
        <dbReference type="ARBA" id="ARBA00022448"/>
    </source>
</evidence>
<dbReference type="VEuPathDB" id="FungiDB:HMPREF1541_07606"/>
<evidence type="ECO:0000256" key="6">
    <source>
        <dbReference type="ARBA" id="ARBA00022792"/>
    </source>
</evidence>
<organism evidence="12 13">
    <name type="scientific">Cyphellophora europaea (strain CBS 101466)</name>
    <name type="common">Phialophora europaea</name>
    <dbReference type="NCBI Taxonomy" id="1220924"/>
    <lineage>
        <taxon>Eukaryota</taxon>
        <taxon>Fungi</taxon>
        <taxon>Dikarya</taxon>
        <taxon>Ascomycota</taxon>
        <taxon>Pezizomycotina</taxon>
        <taxon>Eurotiomycetes</taxon>
        <taxon>Chaetothyriomycetidae</taxon>
        <taxon>Chaetothyriales</taxon>
        <taxon>Cyphellophoraceae</taxon>
        <taxon>Cyphellophora</taxon>
    </lineage>
</organism>
<dbReference type="OrthoDB" id="448427at2759"/>
<keyword evidence="7" id="KW-1133">Transmembrane helix</keyword>
<dbReference type="InterPro" id="IPR023395">
    <property type="entry name" value="MCP_dom_sf"/>
</dbReference>
<dbReference type="AlphaFoldDB" id="W2RQK1"/>
<dbReference type="EMBL" id="KB822723">
    <property type="protein sequence ID" value="ETN37983.1"/>
    <property type="molecule type" value="Genomic_DNA"/>
</dbReference>
<evidence type="ECO:0000256" key="5">
    <source>
        <dbReference type="ARBA" id="ARBA00022737"/>
    </source>
</evidence>
<gene>
    <name evidence="12" type="ORF">HMPREF1541_07606</name>
</gene>
<keyword evidence="5" id="KW-0677">Repeat</keyword>
<evidence type="ECO:0000256" key="4">
    <source>
        <dbReference type="ARBA" id="ARBA00022692"/>
    </source>
</evidence>
<sequence>MSTSQKKVEQLKGKAQKADEHLDNAVNELHKTKPKGGSVQYPFFFGGSAASLAAVCTHPLDLIKVRLQTRRGDAPKTTISAFSHILKTEGVLGLYAGLSAALLRQLTYSTVRFGVYEDLKVRYAPKPDPADPKKPTQPSMLSLILMSSTSGALGGVAGNPGDILNVRMQSDRSLPPEKQRNYKNALDGLIRMTREEGLGSLFRGVGPNSARALLMTSSQLASYDGFKQLFVSRFGMGDNMGTHFLSSFLAGFVATSICNPVDVIKTRIMNAGAKQSLMQILHNAQRKEGLFWMYRGWTPSFMRLGPQTIFTMIFFEQHKKWYRKLKGYDD</sequence>
<evidence type="ECO:0000256" key="11">
    <source>
        <dbReference type="RuleBase" id="RU000488"/>
    </source>
</evidence>
<dbReference type="FunFam" id="1.50.40.10:FF:000107">
    <property type="entry name" value="Mitochondrial dicarboxylate carrier"/>
    <property type="match status" value="1"/>
</dbReference>
<protein>
    <submittedName>
        <fullName evidence="12">Uncharacterized protein</fullName>
    </submittedName>
</protein>
<dbReference type="RefSeq" id="XP_008720152.1">
    <property type="nucleotide sequence ID" value="XM_008721930.1"/>
</dbReference>
<evidence type="ECO:0000256" key="1">
    <source>
        <dbReference type="ARBA" id="ARBA00004448"/>
    </source>
</evidence>
<accession>W2RQK1</accession>
<evidence type="ECO:0000256" key="8">
    <source>
        <dbReference type="ARBA" id="ARBA00023128"/>
    </source>
</evidence>
<dbReference type="Gene3D" id="1.50.40.10">
    <property type="entry name" value="Mitochondrial carrier domain"/>
    <property type="match status" value="1"/>
</dbReference>
<keyword evidence="4 10" id="KW-0812">Transmembrane</keyword>
<dbReference type="SUPFAM" id="SSF103506">
    <property type="entry name" value="Mitochondrial carrier"/>
    <property type="match status" value="1"/>
</dbReference>
<dbReference type="GeneID" id="19974945"/>
<dbReference type="GO" id="GO:0005743">
    <property type="term" value="C:mitochondrial inner membrane"/>
    <property type="evidence" value="ECO:0007669"/>
    <property type="project" value="UniProtKB-SubCell"/>
</dbReference>
<evidence type="ECO:0000313" key="12">
    <source>
        <dbReference type="EMBL" id="ETN37983.1"/>
    </source>
</evidence>
<feature type="repeat" description="Solcar" evidence="10">
    <location>
        <begin position="37"/>
        <end position="122"/>
    </location>
</feature>
<evidence type="ECO:0000256" key="2">
    <source>
        <dbReference type="ARBA" id="ARBA00006375"/>
    </source>
</evidence>
<dbReference type="HOGENOM" id="CLU_015166_14_1_1"/>
<comment type="subcellular location">
    <subcellularLocation>
        <location evidence="1">Mitochondrion inner membrane</location>
        <topology evidence="1">Multi-pass membrane protein</topology>
    </subcellularLocation>
</comment>
<reference evidence="12 13" key="1">
    <citation type="submission" date="2013-03" db="EMBL/GenBank/DDBJ databases">
        <title>The Genome Sequence of Phialophora europaea CBS 101466.</title>
        <authorList>
            <consortium name="The Broad Institute Genomics Platform"/>
            <person name="Cuomo C."/>
            <person name="de Hoog S."/>
            <person name="Gorbushina A."/>
            <person name="Walker B."/>
            <person name="Young S.K."/>
            <person name="Zeng Q."/>
            <person name="Gargeya S."/>
            <person name="Fitzgerald M."/>
            <person name="Haas B."/>
            <person name="Abouelleil A."/>
            <person name="Allen A.W."/>
            <person name="Alvarado L."/>
            <person name="Arachchi H.M."/>
            <person name="Berlin A.M."/>
            <person name="Chapman S.B."/>
            <person name="Gainer-Dewar J."/>
            <person name="Goldberg J."/>
            <person name="Griggs A."/>
            <person name="Gujja S."/>
            <person name="Hansen M."/>
            <person name="Howarth C."/>
            <person name="Imamovic A."/>
            <person name="Ireland A."/>
            <person name="Larimer J."/>
            <person name="McCowan C."/>
            <person name="Murphy C."/>
            <person name="Pearson M."/>
            <person name="Poon T.W."/>
            <person name="Priest M."/>
            <person name="Roberts A."/>
            <person name="Saif S."/>
            <person name="Shea T."/>
            <person name="Sisk P."/>
            <person name="Sykes S."/>
            <person name="Wortman J."/>
            <person name="Nusbaum C."/>
            <person name="Birren B."/>
        </authorList>
    </citation>
    <scope>NUCLEOTIDE SEQUENCE [LARGE SCALE GENOMIC DNA]</scope>
    <source>
        <strain evidence="12 13">CBS 101466</strain>
    </source>
</reference>
<keyword evidence="8" id="KW-0496">Mitochondrion</keyword>
<keyword evidence="9 10" id="KW-0472">Membrane</keyword>
<evidence type="ECO:0000256" key="7">
    <source>
        <dbReference type="ARBA" id="ARBA00022989"/>
    </source>
</evidence>
<keyword evidence="13" id="KW-1185">Reference proteome</keyword>
<dbReference type="InterPro" id="IPR018108">
    <property type="entry name" value="MCP_transmembrane"/>
</dbReference>
<dbReference type="GO" id="GO:0055085">
    <property type="term" value="P:transmembrane transport"/>
    <property type="evidence" value="ECO:0007669"/>
    <property type="project" value="InterPro"/>
</dbReference>
<dbReference type="PRINTS" id="PR00926">
    <property type="entry name" value="MITOCARRIER"/>
</dbReference>
<proteinExistence type="inferred from homology"/>
<dbReference type="STRING" id="1220924.W2RQK1"/>
<dbReference type="Pfam" id="PF00153">
    <property type="entry name" value="Mito_carr"/>
    <property type="match status" value="3"/>
</dbReference>
<keyword evidence="3 11" id="KW-0813">Transport</keyword>
<comment type="similarity">
    <text evidence="2 11">Belongs to the mitochondrial carrier (TC 2.A.29) family.</text>
</comment>
<feature type="repeat" description="Solcar" evidence="10">
    <location>
        <begin position="138"/>
        <end position="229"/>
    </location>
</feature>
<dbReference type="InterPro" id="IPR002067">
    <property type="entry name" value="MCP"/>
</dbReference>
<dbReference type="eggNOG" id="KOG0759">
    <property type="taxonomic scope" value="Eukaryota"/>
</dbReference>
<dbReference type="InterPro" id="IPR050391">
    <property type="entry name" value="Mito_Metabolite_Transporter"/>
</dbReference>
<name>W2RQK1_CYPE1</name>
<dbReference type="PANTHER" id="PTHR45618">
    <property type="entry name" value="MITOCHONDRIAL DICARBOXYLATE CARRIER-RELATED"/>
    <property type="match status" value="1"/>
</dbReference>
<dbReference type="FunCoup" id="W2RQK1">
    <property type="interactions" value="899"/>
</dbReference>